<comment type="catalytic activity">
    <reaction evidence="1 6">
        <text>7,8-dihydroneopterin = 6-hydroxymethyl-7,8-dihydropterin + glycolaldehyde</text>
        <dbReference type="Rhea" id="RHEA:10540"/>
        <dbReference type="ChEBI" id="CHEBI:17001"/>
        <dbReference type="ChEBI" id="CHEBI:17071"/>
        <dbReference type="ChEBI" id="CHEBI:44841"/>
        <dbReference type="EC" id="4.1.2.25"/>
    </reaction>
</comment>
<evidence type="ECO:0000256" key="3">
    <source>
        <dbReference type="ARBA" id="ARBA00005708"/>
    </source>
</evidence>
<sequence length="120" mass="13856">MDKMIMEKMEFYGYHGVFPEERKLGQKFYIDTTFFFDLQLAGKSDDLNQTINYAEVYDVIKGIVEGHSYQLIEALAENIASIVLKTYTKIKEITVKVTKPNPPFDIHFSGVTVEIHRKSV</sequence>
<dbReference type="Pfam" id="PF02152">
    <property type="entry name" value="FolB"/>
    <property type="match status" value="1"/>
</dbReference>
<evidence type="ECO:0000256" key="6">
    <source>
        <dbReference type="RuleBase" id="RU362079"/>
    </source>
</evidence>
<comment type="function">
    <text evidence="6">Catalyzes the conversion of 7,8-dihydroneopterin to 6-hydroxymethyl-7,8-dihydropterin.</text>
</comment>
<name>A0A6N9Q7K8_9BACL</name>
<dbReference type="Proteomes" id="UP000448943">
    <property type="component" value="Unassembled WGS sequence"/>
</dbReference>
<dbReference type="SUPFAM" id="SSF55620">
    <property type="entry name" value="Tetrahydrobiopterin biosynthesis enzymes-like"/>
    <property type="match status" value="1"/>
</dbReference>
<dbReference type="CDD" id="cd00534">
    <property type="entry name" value="DHNA_DHNTPE"/>
    <property type="match status" value="1"/>
</dbReference>
<keyword evidence="5 6" id="KW-0456">Lyase</keyword>
<evidence type="ECO:0000256" key="1">
    <source>
        <dbReference type="ARBA" id="ARBA00001353"/>
    </source>
</evidence>
<dbReference type="FunFam" id="3.30.1130.10:FF:000003">
    <property type="entry name" value="7,8-dihydroneopterin aldolase"/>
    <property type="match status" value="1"/>
</dbReference>
<evidence type="ECO:0000313" key="8">
    <source>
        <dbReference type="EMBL" id="NBI30838.1"/>
    </source>
</evidence>
<gene>
    <name evidence="8" type="primary">folB</name>
    <name evidence="8" type="ORF">ERL59_17955</name>
</gene>
<dbReference type="OrthoDB" id="9803748at2"/>
<evidence type="ECO:0000259" key="7">
    <source>
        <dbReference type="SMART" id="SM00905"/>
    </source>
</evidence>
<dbReference type="GO" id="GO:0005737">
    <property type="term" value="C:cytoplasm"/>
    <property type="evidence" value="ECO:0007669"/>
    <property type="project" value="TreeGrafter"/>
</dbReference>
<dbReference type="NCBIfam" id="TIGR00525">
    <property type="entry name" value="folB"/>
    <property type="match status" value="1"/>
</dbReference>
<comment type="caution">
    <text evidence="8">The sequence shown here is derived from an EMBL/GenBank/DDBJ whole genome shotgun (WGS) entry which is preliminary data.</text>
</comment>
<dbReference type="SMART" id="SM00905">
    <property type="entry name" value="FolB"/>
    <property type="match status" value="1"/>
</dbReference>
<accession>A0A6N9Q7K8</accession>
<dbReference type="Gene3D" id="3.30.1130.10">
    <property type="match status" value="1"/>
</dbReference>
<comment type="pathway">
    <text evidence="2 6">Cofactor biosynthesis; tetrahydrofolate biosynthesis; 2-amino-4-hydroxy-6-hydroxymethyl-7,8-dihydropteridine diphosphate from 7,8-dihydroneopterin triphosphate: step 3/4.</text>
</comment>
<protein>
    <recommendedName>
        <fullName evidence="6">7,8-dihydroneopterin aldolase</fullName>
        <ecNumber evidence="6">4.1.2.25</ecNumber>
    </recommendedName>
</protein>
<keyword evidence="4 6" id="KW-0289">Folate biosynthesis</keyword>
<dbReference type="PANTHER" id="PTHR42844">
    <property type="entry name" value="DIHYDRONEOPTERIN ALDOLASE 1-RELATED"/>
    <property type="match status" value="1"/>
</dbReference>
<dbReference type="GO" id="GO:0046654">
    <property type="term" value="P:tetrahydrofolate biosynthetic process"/>
    <property type="evidence" value="ECO:0007669"/>
    <property type="project" value="UniProtKB-UniRule"/>
</dbReference>
<keyword evidence="9" id="KW-1185">Reference proteome</keyword>
<dbReference type="NCBIfam" id="TIGR00526">
    <property type="entry name" value="folB_dom"/>
    <property type="match status" value="1"/>
</dbReference>
<evidence type="ECO:0000256" key="2">
    <source>
        <dbReference type="ARBA" id="ARBA00005013"/>
    </source>
</evidence>
<evidence type="ECO:0000313" key="9">
    <source>
        <dbReference type="Proteomes" id="UP000448943"/>
    </source>
</evidence>
<dbReference type="PANTHER" id="PTHR42844:SF1">
    <property type="entry name" value="DIHYDRONEOPTERIN ALDOLASE 1-RELATED"/>
    <property type="match status" value="1"/>
</dbReference>
<dbReference type="GO" id="GO:0004150">
    <property type="term" value="F:dihydroneopterin aldolase activity"/>
    <property type="evidence" value="ECO:0007669"/>
    <property type="project" value="UniProtKB-UniRule"/>
</dbReference>
<comment type="similarity">
    <text evidence="3 6">Belongs to the DHNA family.</text>
</comment>
<dbReference type="GO" id="GO:0046656">
    <property type="term" value="P:folic acid biosynthetic process"/>
    <property type="evidence" value="ECO:0007669"/>
    <property type="project" value="UniProtKB-UniRule"/>
</dbReference>
<dbReference type="EMBL" id="SIJB01000042">
    <property type="protein sequence ID" value="NBI30838.1"/>
    <property type="molecule type" value="Genomic_DNA"/>
</dbReference>
<evidence type="ECO:0000256" key="4">
    <source>
        <dbReference type="ARBA" id="ARBA00022909"/>
    </source>
</evidence>
<dbReference type="InterPro" id="IPR006157">
    <property type="entry name" value="FolB_dom"/>
</dbReference>
<organism evidence="8 9">
    <name type="scientific">Chengkuizengella marina</name>
    <dbReference type="NCBI Taxonomy" id="2507566"/>
    <lineage>
        <taxon>Bacteria</taxon>
        <taxon>Bacillati</taxon>
        <taxon>Bacillota</taxon>
        <taxon>Bacilli</taxon>
        <taxon>Bacillales</taxon>
        <taxon>Paenibacillaceae</taxon>
        <taxon>Chengkuizengella</taxon>
    </lineage>
</organism>
<reference evidence="8 9" key="1">
    <citation type="submission" date="2019-01" db="EMBL/GenBank/DDBJ databases">
        <title>Chengkuizengella sp. nov., isolated from deep-sea sediment of East Pacific Ocean.</title>
        <authorList>
            <person name="Yang J."/>
            <person name="Lai Q."/>
            <person name="Shao Z."/>
        </authorList>
    </citation>
    <scope>NUCLEOTIDE SEQUENCE [LARGE SCALE GENOMIC DNA]</scope>
    <source>
        <strain evidence="8 9">YPA3-1-1</strain>
    </source>
</reference>
<dbReference type="EC" id="4.1.2.25" evidence="6"/>
<dbReference type="UniPathway" id="UPA00077">
    <property type="reaction ID" value="UER00154"/>
</dbReference>
<proteinExistence type="inferred from homology"/>
<evidence type="ECO:0000256" key="5">
    <source>
        <dbReference type="ARBA" id="ARBA00023239"/>
    </source>
</evidence>
<dbReference type="AlphaFoldDB" id="A0A6N9Q7K8"/>
<dbReference type="InterPro" id="IPR043133">
    <property type="entry name" value="GTP-CH-I_C/QueF"/>
</dbReference>
<dbReference type="RefSeq" id="WP_160647648.1">
    <property type="nucleotide sequence ID" value="NZ_SIJB01000042.1"/>
</dbReference>
<feature type="domain" description="Dihydroneopterin aldolase/epimerase" evidence="7">
    <location>
        <begin position="4"/>
        <end position="117"/>
    </location>
</feature>
<dbReference type="InterPro" id="IPR006156">
    <property type="entry name" value="Dihydroneopterin_aldolase"/>
</dbReference>